<evidence type="ECO:0000313" key="2">
    <source>
        <dbReference type="Proteomes" id="UP000248584"/>
    </source>
</evidence>
<gene>
    <name evidence="1" type="ORF">LX97_03320</name>
</gene>
<dbReference type="EMBL" id="QKZR01000008">
    <property type="protein sequence ID" value="PZX36855.1"/>
    <property type="molecule type" value="Genomic_DNA"/>
</dbReference>
<accession>A0ABX5PU25</accession>
<keyword evidence="2" id="KW-1185">Reference proteome</keyword>
<proteinExistence type="predicted"/>
<name>A0ABX5PU25_9FLAO</name>
<reference evidence="1 2" key="1">
    <citation type="submission" date="2018-06" db="EMBL/GenBank/DDBJ databases">
        <title>Genomic Encyclopedia of Archaeal and Bacterial Type Strains, Phase II (KMG-II): from individual species to whole genera.</title>
        <authorList>
            <person name="Goeker M."/>
        </authorList>
    </citation>
    <scope>NUCLEOTIDE SEQUENCE [LARGE SCALE GENOMIC DNA]</scope>
    <source>
        <strain evidence="1 2">DSM 17205</strain>
    </source>
</reference>
<protein>
    <submittedName>
        <fullName evidence="1">Uncharacterized protein</fullName>
    </submittedName>
</protein>
<evidence type="ECO:0000313" key="1">
    <source>
        <dbReference type="EMBL" id="PZX36855.1"/>
    </source>
</evidence>
<comment type="caution">
    <text evidence="1">The sequence shown here is derived from an EMBL/GenBank/DDBJ whole genome shotgun (WGS) entry which is preliminary data.</text>
</comment>
<organism evidence="1 2">
    <name type="scientific">Nonlabens dokdonensis</name>
    <dbReference type="NCBI Taxonomy" id="328515"/>
    <lineage>
        <taxon>Bacteria</taxon>
        <taxon>Pseudomonadati</taxon>
        <taxon>Bacteroidota</taxon>
        <taxon>Flavobacteriia</taxon>
        <taxon>Flavobacteriales</taxon>
        <taxon>Flavobacteriaceae</taxon>
        <taxon>Nonlabens</taxon>
    </lineage>
</organism>
<sequence>MVMTIKRGATKKSIKIILENLSQDFKPKGVDVKKFVGKINIPKDALDIQKEFRDEWK</sequence>
<dbReference type="Proteomes" id="UP000248584">
    <property type="component" value="Unassembled WGS sequence"/>
</dbReference>
<dbReference type="RefSeq" id="WP_015362448.1">
    <property type="nucleotide sequence ID" value="NZ_QKZR01000008.1"/>
</dbReference>